<keyword evidence="1" id="KW-1133">Transmembrane helix</keyword>
<dbReference type="Pfam" id="PF16344">
    <property type="entry name" value="FecR_C"/>
    <property type="match status" value="1"/>
</dbReference>
<evidence type="ECO:0000256" key="1">
    <source>
        <dbReference type="SAM" id="Phobius"/>
    </source>
</evidence>
<accession>A0A848GTQ4</accession>
<organism evidence="4 5">
    <name type="scientific">Chitinophaga fulva</name>
    <dbReference type="NCBI Taxonomy" id="2728842"/>
    <lineage>
        <taxon>Bacteria</taxon>
        <taxon>Pseudomonadati</taxon>
        <taxon>Bacteroidota</taxon>
        <taxon>Chitinophagia</taxon>
        <taxon>Chitinophagales</taxon>
        <taxon>Chitinophagaceae</taxon>
        <taxon>Chitinophaga</taxon>
    </lineage>
</organism>
<keyword evidence="1" id="KW-0472">Membrane</keyword>
<gene>
    <name evidence="4" type="ORF">HHL17_22655</name>
</gene>
<keyword evidence="5" id="KW-1185">Reference proteome</keyword>
<proteinExistence type="predicted"/>
<dbReference type="GO" id="GO:0016989">
    <property type="term" value="F:sigma factor antagonist activity"/>
    <property type="evidence" value="ECO:0007669"/>
    <property type="project" value="TreeGrafter"/>
</dbReference>
<feature type="transmembrane region" description="Helical" evidence="1">
    <location>
        <begin position="86"/>
        <end position="105"/>
    </location>
</feature>
<comment type="caution">
    <text evidence="4">The sequence shown here is derived from an EMBL/GenBank/DDBJ whole genome shotgun (WGS) entry which is preliminary data.</text>
</comment>
<dbReference type="PANTHER" id="PTHR30273:SF2">
    <property type="entry name" value="PROTEIN FECR"/>
    <property type="match status" value="1"/>
</dbReference>
<dbReference type="Gene3D" id="3.55.50.30">
    <property type="match status" value="1"/>
</dbReference>
<reference evidence="4 5" key="1">
    <citation type="submission" date="2020-04" db="EMBL/GenBank/DDBJ databases">
        <title>Chitinophaga sp. G-6-1-13 sp. nov., isolated from soil.</title>
        <authorList>
            <person name="Dahal R.H."/>
            <person name="Chaudhary D.K."/>
        </authorList>
    </citation>
    <scope>NUCLEOTIDE SEQUENCE [LARGE SCALE GENOMIC DNA]</scope>
    <source>
        <strain evidence="4 5">G-6-1-13</strain>
    </source>
</reference>
<keyword evidence="1" id="KW-0812">Transmembrane</keyword>
<dbReference type="InterPro" id="IPR012373">
    <property type="entry name" value="Ferrdict_sens_TM"/>
</dbReference>
<protein>
    <submittedName>
        <fullName evidence="4">DUF4974 domain-containing protein</fullName>
    </submittedName>
</protein>
<evidence type="ECO:0000259" key="3">
    <source>
        <dbReference type="Pfam" id="PF16344"/>
    </source>
</evidence>
<dbReference type="InterPro" id="IPR032508">
    <property type="entry name" value="FecR_C"/>
</dbReference>
<dbReference type="PIRSF" id="PIRSF018266">
    <property type="entry name" value="FecR"/>
    <property type="match status" value="1"/>
</dbReference>
<feature type="domain" description="FecR protein" evidence="2">
    <location>
        <begin position="118"/>
        <end position="209"/>
    </location>
</feature>
<dbReference type="RefSeq" id="WP_169227063.1">
    <property type="nucleotide sequence ID" value="NZ_JABBGC010000002.1"/>
</dbReference>
<feature type="domain" description="Protein FecR C-terminal" evidence="3">
    <location>
        <begin position="258"/>
        <end position="325"/>
    </location>
</feature>
<dbReference type="Gene3D" id="2.60.120.1440">
    <property type="match status" value="1"/>
</dbReference>
<dbReference type="PANTHER" id="PTHR30273">
    <property type="entry name" value="PERIPLASMIC SIGNAL SENSOR AND SIGMA FACTOR ACTIVATOR FECR-RELATED"/>
    <property type="match status" value="1"/>
</dbReference>
<dbReference type="AlphaFoldDB" id="A0A848GTQ4"/>
<dbReference type="Proteomes" id="UP000583266">
    <property type="component" value="Unassembled WGS sequence"/>
</dbReference>
<evidence type="ECO:0000313" key="5">
    <source>
        <dbReference type="Proteomes" id="UP000583266"/>
    </source>
</evidence>
<evidence type="ECO:0000259" key="2">
    <source>
        <dbReference type="Pfam" id="PF04773"/>
    </source>
</evidence>
<dbReference type="EMBL" id="JABBGC010000002">
    <property type="protein sequence ID" value="NML40020.1"/>
    <property type="molecule type" value="Genomic_DNA"/>
</dbReference>
<dbReference type="Pfam" id="PF04773">
    <property type="entry name" value="FecR"/>
    <property type="match status" value="1"/>
</dbReference>
<dbReference type="InterPro" id="IPR006860">
    <property type="entry name" value="FecR"/>
</dbReference>
<sequence>MDEQSAIKILFNKVLQQTATEEEKRIVALYLKQQDVAGEELLPFREWEVTEGGLLPDDMLRRMYTHIIENEAPVVQIKKRIWRGSIWYAAAAVVLLVTGLLMFRIHKLEKKTTGSMMYAAAAGSKKTVSLPDGSVVFLNADSRMEFFENSRERCVVLYGEAFFETKQEAGRPFVIKSGDVRTTVLGTTFNIKAYPGENSVSVAVKTGKVSVTAEHPVSGKNGVIFLTAGQRAVYGLQDHRFAQSVIDTVAICGWREDRLVFENASLGDICKILGRQYGVVFQPKDPALFNCIYSVTFNQLTLPETLEKLTLLGDLHFQQQQALITIHGEPCNP</sequence>
<name>A0A848GTQ4_9BACT</name>
<evidence type="ECO:0000313" key="4">
    <source>
        <dbReference type="EMBL" id="NML40020.1"/>
    </source>
</evidence>